<dbReference type="Proteomes" id="UP000233837">
    <property type="component" value="Unassembled WGS sequence"/>
</dbReference>
<keyword evidence="2" id="KW-1185">Reference proteome</keyword>
<dbReference type="SUPFAM" id="SSF56219">
    <property type="entry name" value="DNase I-like"/>
    <property type="match status" value="1"/>
</dbReference>
<evidence type="ECO:0000313" key="1">
    <source>
        <dbReference type="EMBL" id="PKU60148.1"/>
    </source>
</evidence>
<proteinExistence type="predicted"/>
<dbReference type="EMBL" id="KZ504003">
    <property type="protein sequence ID" value="PKU60148.1"/>
    <property type="molecule type" value="Genomic_DNA"/>
</dbReference>
<organism evidence="1 2">
    <name type="scientific">Dendrobium catenatum</name>
    <dbReference type="NCBI Taxonomy" id="906689"/>
    <lineage>
        <taxon>Eukaryota</taxon>
        <taxon>Viridiplantae</taxon>
        <taxon>Streptophyta</taxon>
        <taxon>Embryophyta</taxon>
        <taxon>Tracheophyta</taxon>
        <taxon>Spermatophyta</taxon>
        <taxon>Magnoliopsida</taxon>
        <taxon>Liliopsida</taxon>
        <taxon>Asparagales</taxon>
        <taxon>Orchidaceae</taxon>
        <taxon>Epidendroideae</taxon>
        <taxon>Malaxideae</taxon>
        <taxon>Dendrobiinae</taxon>
        <taxon>Dendrobium</taxon>
    </lineage>
</organism>
<sequence length="204" mass="23013">MSSIIFWKCRGARKKQTGHFLRSLITGNEVFFVSLTETMIEDITRMEVNVLAGANWDFLHFPANGRSGGLLALWCRDCSLFVATRMMDQALVGHLVLPNRQNWTVAIVYGGKNYQCRRYLWEVLSSCIDADLPTIVGGGTSTDALTRVRSVGGVDLGFPLGLKRCRLSWWITTYMIWVSLARCSRGRIISRVLIKSGFVWIESL</sequence>
<accession>A0A2I0V9R2</accession>
<reference evidence="1 2" key="2">
    <citation type="journal article" date="2017" name="Nature">
        <title>The Apostasia genome and the evolution of orchids.</title>
        <authorList>
            <person name="Zhang G.Q."/>
            <person name="Liu K.W."/>
            <person name="Li Z."/>
            <person name="Lohaus R."/>
            <person name="Hsiao Y.Y."/>
            <person name="Niu S.C."/>
            <person name="Wang J.Y."/>
            <person name="Lin Y.C."/>
            <person name="Xu Q."/>
            <person name="Chen L.J."/>
            <person name="Yoshida K."/>
            <person name="Fujiwara S."/>
            <person name="Wang Z.W."/>
            <person name="Zhang Y.Q."/>
            <person name="Mitsuda N."/>
            <person name="Wang M."/>
            <person name="Liu G.H."/>
            <person name="Pecoraro L."/>
            <person name="Huang H.X."/>
            <person name="Xiao X.J."/>
            <person name="Lin M."/>
            <person name="Wu X.Y."/>
            <person name="Wu W.L."/>
            <person name="Chen Y.Y."/>
            <person name="Chang S.B."/>
            <person name="Sakamoto S."/>
            <person name="Ohme-Takagi M."/>
            <person name="Yagi M."/>
            <person name="Zeng S.J."/>
            <person name="Shen C.Y."/>
            <person name="Yeh C.M."/>
            <person name="Luo Y.B."/>
            <person name="Tsai W.C."/>
            <person name="Van de Peer Y."/>
            <person name="Liu Z.J."/>
        </authorList>
    </citation>
    <scope>NUCLEOTIDE SEQUENCE [LARGE SCALE GENOMIC DNA]</scope>
    <source>
        <tissue evidence="1">The whole plant</tissue>
    </source>
</reference>
<dbReference type="Gene3D" id="3.60.10.10">
    <property type="entry name" value="Endonuclease/exonuclease/phosphatase"/>
    <property type="match status" value="1"/>
</dbReference>
<evidence type="ECO:0000313" key="2">
    <source>
        <dbReference type="Proteomes" id="UP000233837"/>
    </source>
</evidence>
<dbReference type="InterPro" id="IPR036691">
    <property type="entry name" value="Endo/exonu/phosph_ase_sf"/>
</dbReference>
<gene>
    <name evidence="1" type="ORF">MA16_Dca027900</name>
</gene>
<dbReference type="AlphaFoldDB" id="A0A2I0V9R2"/>
<name>A0A2I0V9R2_9ASPA</name>
<reference evidence="1 2" key="1">
    <citation type="journal article" date="2016" name="Sci. Rep.">
        <title>The Dendrobium catenatum Lindl. genome sequence provides insights into polysaccharide synthase, floral development and adaptive evolution.</title>
        <authorList>
            <person name="Zhang G.Q."/>
            <person name="Xu Q."/>
            <person name="Bian C."/>
            <person name="Tsai W.C."/>
            <person name="Yeh C.M."/>
            <person name="Liu K.W."/>
            <person name="Yoshida K."/>
            <person name="Zhang L.S."/>
            <person name="Chang S.B."/>
            <person name="Chen F."/>
            <person name="Shi Y."/>
            <person name="Su Y.Y."/>
            <person name="Zhang Y.Q."/>
            <person name="Chen L.J."/>
            <person name="Yin Y."/>
            <person name="Lin M."/>
            <person name="Huang H."/>
            <person name="Deng H."/>
            <person name="Wang Z.W."/>
            <person name="Zhu S.L."/>
            <person name="Zhao X."/>
            <person name="Deng C."/>
            <person name="Niu S.C."/>
            <person name="Huang J."/>
            <person name="Wang M."/>
            <person name="Liu G.H."/>
            <person name="Yang H.J."/>
            <person name="Xiao X.J."/>
            <person name="Hsiao Y.Y."/>
            <person name="Wu W.L."/>
            <person name="Chen Y.Y."/>
            <person name="Mitsuda N."/>
            <person name="Ohme-Takagi M."/>
            <person name="Luo Y.B."/>
            <person name="Van de Peer Y."/>
            <person name="Liu Z.J."/>
        </authorList>
    </citation>
    <scope>NUCLEOTIDE SEQUENCE [LARGE SCALE GENOMIC DNA]</scope>
    <source>
        <tissue evidence="1">The whole plant</tissue>
    </source>
</reference>
<protein>
    <submittedName>
        <fullName evidence="1">Uncharacterized protein</fullName>
    </submittedName>
</protein>